<sequence>MKLKPWLALFALLSCHAFAQIQVGVVTFDYEETSCSNYSQYADIDPNNDQCSIGGTLYVSEALSVPYMANYFTNKNNFDVALFENTKLGPGFTYEFKPRQNGVVYAVPKTGMFKYTGIDTAYTINGSKYNAQIIPANSGKTLIAETVDDSYFSIHKVAKNTNKDLPVMSLTYTTRVFAAIKDKKGVINFTSPSVHKHHGFFKAAWCGDGVVDTQFGEKYDDGPNNGKPGYASTDCTKKVEPETPPVNGI</sequence>
<organism evidence="3 4">
    <name type="scientific">Suttonella indologenes</name>
    <dbReference type="NCBI Taxonomy" id="13276"/>
    <lineage>
        <taxon>Bacteria</taxon>
        <taxon>Pseudomonadati</taxon>
        <taxon>Pseudomonadota</taxon>
        <taxon>Gammaproteobacteria</taxon>
        <taxon>Cardiobacteriales</taxon>
        <taxon>Cardiobacteriaceae</taxon>
        <taxon>Suttonella</taxon>
    </lineage>
</organism>
<name>A0A380MTJ9_9GAMM</name>
<dbReference type="AlphaFoldDB" id="A0A380MTJ9"/>
<evidence type="ECO:0000313" key="3">
    <source>
        <dbReference type="EMBL" id="SUO95939.1"/>
    </source>
</evidence>
<protein>
    <submittedName>
        <fullName evidence="3">Uncharacterized protein</fullName>
    </submittedName>
</protein>
<keyword evidence="4" id="KW-1185">Reference proteome</keyword>
<dbReference type="Proteomes" id="UP000254575">
    <property type="component" value="Unassembled WGS sequence"/>
</dbReference>
<feature type="signal peptide" evidence="2">
    <location>
        <begin position="1"/>
        <end position="19"/>
    </location>
</feature>
<feature type="chain" id="PRO_5016632263" evidence="2">
    <location>
        <begin position="20"/>
        <end position="249"/>
    </location>
</feature>
<keyword evidence="2" id="KW-0732">Signal</keyword>
<dbReference type="EMBL" id="UHIA01000004">
    <property type="protein sequence ID" value="SUO95939.1"/>
    <property type="molecule type" value="Genomic_DNA"/>
</dbReference>
<feature type="region of interest" description="Disordered" evidence="1">
    <location>
        <begin position="219"/>
        <end position="249"/>
    </location>
</feature>
<dbReference type="PROSITE" id="PS51257">
    <property type="entry name" value="PROKAR_LIPOPROTEIN"/>
    <property type="match status" value="1"/>
</dbReference>
<proteinExistence type="predicted"/>
<accession>A0A380MTJ9</accession>
<evidence type="ECO:0000256" key="1">
    <source>
        <dbReference type="SAM" id="MobiDB-lite"/>
    </source>
</evidence>
<gene>
    <name evidence="3" type="ORF">NCTC10717_00796</name>
</gene>
<reference evidence="3 4" key="1">
    <citation type="submission" date="2018-06" db="EMBL/GenBank/DDBJ databases">
        <authorList>
            <consortium name="Pathogen Informatics"/>
            <person name="Doyle S."/>
        </authorList>
    </citation>
    <scope>NUCLEOTIDE SEQUENCE [LARGE SCALE GENOMIC DNA]</scope>
    <source>
        <strain evidence="3 4">NCTC10717</strain>
    </source>
</reference>
<evidence type="ECO:0000256" key="2">
    <source>
        <dbReference type="SAM" id="SignalP"/>
    </source>
</evidence>
<dbReference type="RefSeq" id="WP_115218082.1">
    <property type="nucleotide sequence ID" value="NZ_UHIA01000004.1"/>
</dbReference>
<evidence type="ECO:0000313" key="4">
    <source>
        <dbReference type="Proteomes" id="UP000254575"/>
    </source>
</evidence>